<sequence length="69" mass="7954">MGHNVIRKLGGIDSLCFGKEIPVRRTDRRKPTARLYSERGLPTETSRVFTSAVVSDWSWARSTMWNPFQ</sequence>
<dbReference type="Proteomes" id="UP000826195">
    <property type="component" value="Unassembled WGS sequence"/>
</dbReference>
<dbReference type="EMBL" id="JAHXZJ010001119">
    <property type="protein sequence ID" value="KAH0553531.1"/>
    <property type="molecule type" value="Genomic_DNA"/>
</dbReference>
<keyword evidence="2" id="KW-1185">Reference proteome</keyword>
<accession>A0AAV7I4M7</accession>
<proteinExistence type="predicted"/>
<reference evidence="1 2" key="1">
    <citation type="journal article" date="2021" name="J. Hered.">
        <title>A chromosome-level genome assembly of the parasitoid wasp, Cotesia glomerata (Hymenoptera: Braconidae).</title>
        <authorList>
            <person name="Pinto B.J."/>
            <person name="Weis J.J."/>
            <person name="Gamble T."/>
            <person name="Ode P.J."/>
            <person name="Paul R."/>
            <person name="Zaspel J.M."/>
        </authorList>
    </citation>
    <scope>NUCLEOTIDE SEQUENCE [LARGE SCALE GENOMIC DNA]</scope>
    <source>
        <strain evidence="1">CgM1</strain>
    </source>
</reference>
<organism evidence="1 2">
    <name type="scientific">Cotesia glomerata</name>
    <name type="common">Lepidopteran parasitic wasp</name>
    <name type="synonym">Apanteles glomeratus</name>
    <dbReference type="NCBI Taxonomy" id="32391"/>
    <lineage>
        <taxon>Eukaryota</taxon>
        <taxon>Metazoa</taxon>
        <taxon>Ecdysozoa</taxon>
        <taxon>Arthropoda</taxon>
        <taxon>Hexapoda</taxon>
        <taxon>Insecta</taxon>
        <taxon>Pterygota</taxon>
        <taxon>Neoptera</taxon>
        <taxon>Endopterygota</taxon>
        <taxon>Hymenoptera</taxon>
        <taxon>Apocrita</taxon>
        <taxon>Ichneumonoidea</taxon>
        <taxon>Braconidae</taxon>
        <taxon>Microgastrinae</taxon>
        <taxon>Cotesia</taxon>
    </lineage>
</organism>
<gene>
    <name evidence="1" type="ORF">KQX54_002003</name>
</gene>
<evidence type="ECO:0000313" key="1">
    <source>
        <dbReference type="EMBL" id="KAH0553531.1"/>
    </source>
</evidence>
<evidence type="ECO:0000313" key="2">
    <source>
        <dbReference type="Proteomes" id="UP000826195"/>
    </source>
</evidence>
<comment type="caution">
    <text evidence="1">The sequence shown here is derived from an EMBL/GenBank/DDBJ whole genome shotgun (WGS) entry which is preliminary data.</text>
</comment>
<name>A0AAV7I4M7_COTGL</name>
<dbReference type="AlphaFoldDB" id="A0AAV7I4M7"/>
<protein>
    <submittedName>
        <fullName evidence="1">Uncharacterized protein</fullName>
    </submittedName>
</protein>